<sequence length="38" mass="4714">MRIPIDYREEVFYSFIVHLFAHRTMRTEIAQKKARCQK</sequence>
<evidence type="ECO:0000313" key="1">
    <source>
        <dbReference type="EMBL" id="QDU80278.1"/>
    </source>
</evidence>
<evidence type="ECO:0000313" key="2">
    <source>
        <dbReference type="Proteomes" id="UP000317178"/>
    </source>
</evidence>
<keyword evidence="2" id="KW-1185">Reference proteome</keyword>
<protein>
    <submittedName>
        <fullName evidence="1">Uncharacterized protein</fullName>
    </submittedName>
</protein>
<dbReference type="KEGG" id="plon:Pla110_20040"/>
<accession>A0A518CM25</accession>
<proteinExistence type="predicted"/>
<dbReference type="AlphaFoldDB" id="A0A518CM25"/>
<dbReference type="EMBL" id="CP036281">
    <property type="protein sequence ID" value="QDU80278.1"/>
    <property type="molecule type" value="Genomic_DNA"/>
</dbReference>
<dbReference type="Proteomes" id="UP000317178">
    <property type="component" value="Chromosome"/>
</dbReference>
<name>A0A518CM25_9PLAN</name>
<organism evidence="1 2">
    <name type="scientific">Polystyrenella longa</name>
    <dbReference type="NCBI Taxonomy" id="2528007"/>
    <lineage>
        <taxon>Bacteria</taxon>
        <taxon>Pseudomonadati</taxon>
        <taxon>Planctomycetota</taxon>
        <taxon>Planctomycetia</taxon>
        <taxon>Planctomycetales</taxon>
        <taxon>Planctomycetaceae</taxon>
        <taxon>Polystyrenella</taxon>
    </lineage>
</organism>
<reference evidence="1 2" key="1">
    <citation type="submission" date="2019-02" db="EMBL/GenBank/DDBJ databases">
        <title>Deep-cultivation of Planctomycetes and their phenomic and genomic characterization uncovers novel biology.</title>
        <authorList>
            <person name="Wiegand S."/>
            <person name="Jogler M."/>
            <person name="Boedeker C."/>
            <person name="Pinto D."/>
            <person name="Vollmers J."/>
            <person name="Rivas-Marin E."/>
            <person name="Kohn T."/>
            <person name="Peeters S.H."/>
            <person name="Heuer A."/>
            <person name="Rast P."/>
            <person name="Oberbeckmann S."/>
            <person name="Bunk B."/>
            <person name="Jeske O."/>
            <person name="Meyerdierks A."/>
            <person name="Storesund J.E."/>
            <person name="Kallscheuer N."/>
            <person name="Luecker S."/>
            <person name="Lage O.M."/>
            <person name="Pohl T."/>
            <person name="Merkel B.J."/>
            <person name="Hornburger P."/>
            <person name="Mueller R.-W."/>
            <person name="Bruemmer F."/>
            <person name="Labrenz M."/>
            <person name="Spormann A.M."/>
            <person name="Op den Camp H."/>
            <person name="Overmann J."/>
            <person name="Amann R."/>
            <person name="Jetten M.S.M."/>
            <person name="Mascher T."/>
            <person name="Medema M.H."/>
            <person name="Devos D.P."/>
            <person name="Kaster A.-K."/>
            <person name="Ovreas L."/>
            <person name="Rohde M."/>
            <person name="Galperin M.Y."/>
            <person name="Jogler C."/>
        </authorList>
    </citation>
    <scope>NUCLEOTIDE SEQUENCE [LARGE SCALE GENOMIC DNA]</scope>
    <source>
        <strain evidence="1 2">Pla110</strain>
    </source>
</reference>
<gene>
    <name evidence="1" type="ORF">Pla110_20040</name>
</gene>